<organism evidence="4 5">
    <name type="scientific">Porphyromonas gulae</name>
    <dbReference type="NCBI Taxonomy" id="111105"/>
    <lineage>
        <taxon>Bacteria</taxon>
        <taxon>Pseudomonadati</taxon>
        <taxon>Bacteroidota</taxon>
        <taxon>Bacteroidia</taxon>
        <taxon>Bacteroidales</taxon>
        <taxon>Porphyromonadaceae</taxon>
        <taxon>Porphyromonas</taxon>
    </lineage>
</organism>
<protein>
    <submittedName>
        <fullName evidence="4">Transposase</fullName>
    </submittedName>
</protein>
<feature type="region of interest" description="Disordered" evidence="2">
    <location>
        <begin position="110"/>
        <end position="132"/>
    </location>
</feature>
<proteinExistence type="inferred from homology"/>
<reference evidence="4 5" key="1">
    <citation type="submission" date="2014-08" db="EMBL/GenBank/DDBJ databases">
        <title>Porphyromonas gulae strain:COT-052_OH3439 Genome sequencing.</title>
        <authorList>
            <person name="Wallis C."/>
            <person name="Deusch O."/>
            <person name="O'Flynn C."/>
            <person name="Davis I."/>
            <person name="Jospin G."/>
            <person name="Darling A.E."/>
            <person name="Coil D.A."/>
            <person name="Alexiev A."/>
            <person name="Horsfall A."/>
            <person name="Kirkwood N."/>
            <person name="Harris S."/>
            <person name="Eisen J.A."/>
        </authorList>
    </citation>
    <scope>NUCLEOTIDE SEQUENCE [LARGE SCALE GENOMIC DNA]</scope>
    <source>
        <strain evidence="5">COT-052 OH3439</strain>
    </source>
</reference>
<dbReference type="PANTHER" id="PTHR33795">
    <property type="entry name" value="INSERTION ELEMENT IS150 PROTEIN INSJ"/>
    <property type="match status" value="1"/>
</dbReference>
<feature type="domain" description="Insertion element IS150 protein InsJ-like helix-turn-helix" evidence="3">
    <location>
        <begin position="63"/>
        <end position="113"/>
    </location>
</feature>
<sequence>MKYSFAEKFNVISEIIAGKGLSAVCRERRLDRHLVRWWLTRYKAYGEKGLRNPSKGYDFSPTEKEAIILEHIKDGVTLRELCLRYDVSRSSIQSWLRKVRSGDSLYDVKRRGRPAKEEPMSRTKKKDTQTEVEKLQAENLRLKAELALLKKVETLVEEQKARAHLNGQQPSTN</sequence>
<dbReference type="SUPFAM" id="SSF48295">
    <property type="entry name" value="TrpR-like"/>
    <property type="match status" value="1"/>
</dbReference>
<dbReference type="AlphaFoldDB" id="A0A0A2FJL3"/>
<evidence type="ECO:0000256" key="2">
    <source>
        <dbReference type="SAM" id="MobiDB-lite"/>
    </source>
</evidence>
<dbReference type="InterPro" id="IPR055247">
    <property type="entry name" value="InsJ-like_HTH"/>
</dbReference>
<evidence type="ECO:0000313" key="4">
    <source>
        <dbReference type="EMBL" id="KGN88494.1"/>
    </source>
</evidence>
<keyword evidence="5" id="KW-1185">Reference proteome</keyword>
<dbReference type="Proteomes" id="UP000030146">
    <property type="component" value="Unassembled WGS sequence"/>
</dbReference>
<comment type="similarity">
    <text evidence="1">Belongs to the IS150/IS1296 orfA family.</text>
</comment>
<accession>A0A0A2FJL3</accession>
<dbReference type="SUPFAM" id="SSF46689">
    <property type="entry name" value="Homeodomain-like"/>
    <property type="match status" value="1"/>
</dbReference>
<name>A0A0A2FJL3_9PORP</name>
<dbReference type="EMBL" id="JRAK01000070">
    <property type="protein sequence ID" value="KGN88494.1"/>
    <property type="molecule type" value="Genomic_DNA"/>
</dbReference>
<evidence type="ECO:0000256" key="1">
    <source>
        <dbReference type="ARBA" id="ARBA00038232"/>
    </source>
</evidence>
<dbReference type="InterPro" id="IPR036388">
    <property type="entry name" value="WH-like_DNA-bd_sf"/>
</dbReference>
<dbReference type="Pfam" id="PF13518">
    <property type="entry name" value="HTH_28"/>
    <property type="match status" value="1"/>
</dbReference>
<evidence type="ECO:0000313" key="5">
    <source>
        <dbReference type="Proteomes" id="UP000030146"/>
    </source>
</evidence>
<dbReference type="InterPro" id="IPR009057">
    <property type="entry name" value="Homeodomain-like_sf"/>
</dbReference>
<comment type="caution">
    <text evidence="4">The sequence shown here is derived from an EMBL/GenBank/DDBJ whole genome shotgun (WGS) entry which is preliminary data.</text>
</comment>
<dbReference type="Gene3D" id="1.10.10.10">
    <property type="entry name" value="Winged helix-like DNA-binding domain superfamily/Winged helix DNA-binding domain"/>
    <property type="match status" value="2"/>
</dbReference>
<gene>
    <name evidence="4" type="ORF">HR15_04740</name>
</gene>
<dbReference type="InterPro" id="IPR052057">
    <property type="entry name" value="IS150/IS1296_orfA-like"/>
</dbReference>
<dbReference type="InterPro" id="IPR010921">
    <property type="entry name" value="Trp_repressor/repl_initiator"/>
</dbReference>
<dbReference type="GO" id="GO:0043565">
    <property type="term" value="F:sequence-specific DNA binding"/>
    <property type="evidence" value="ECO:0007669"/>
    <property type="project" value="InterPro"/>
</dbReference>
<dbReference type="PANTHER" id="PTHR33795:SF1">
    <property type="entry name" value="INSERTION ELEMENT IS150 PROTEIN INSJ"/>
    <property type="match status" value="1"/>
</dbReference>
<evidence type="ECO:0000259" key="3">
    <source>
        <dbReference type="Pfam" id="PF13518"/>
    </source>
</evidence>